<evidence type="ECO:0000256" key="1">
    <source>
        <dbReference type="SAM" id="MobiDB-lite"/>
    </source>
</evidence>
<feature type="region of interest" description="Disordered" evidence="1">
    <location>
        <begin position="1"/>
        <end position="24"/>
    </location>
</feature>
<dbReference type="Proteomes" id="UP000193986">
    <property type="component" value="Unassembled WGS sequence"/>
</dbReference>
<dbReference type="InterPro" id="IPR014710">
    <property type="entry name" value="RmlC-like_jellyroll"/>
</dbReference>
<evidence type="ECO:0000313" key="3">
    <source>
        <dbReference type="Proteomes" id="UP000193986"/>
    </source>
</evidence>
<proteinExistence type="predicted"/>
<comment type="caution">
    <text evidence="2">The sequence shown here is derived from an EMBL/GenBank/DDBJ whole genome shotgun (WGS) entry which is preliminary data.</text>
</comment>
<gene>
    <name evidence="2" type="ORF">BCR39DRAFT_391742</name>
</gene>
<organism evidence="2 3">
    <name type="scientific">Naematelia encephala</name>
    <dbReference type="NCBI Taxonomy" id="71784"/>
    <lineage>
        <taxon>Eukaryota</taxon>
        <taxon>Fungi</taxon>
        <taxon>Dikarya</taxon>
        <taxon>Basidiomycota</taxon>
        <taxon>Agaricomycotina</taxon>
        <taxon>Tremellomycetes</taxon>
        <taxon>Tremellales</taxon>
        <taxon>Naemateliaceae</taxon>
        <taxon>Naematelia</taxon>
    </lineage>
</organism>
<keyword evidence="3" id="KW-1185">Reference proteome</keyword>
<sequence length="86" mass="9849">MRAYLYDNVPGDQREPHDSGSSVDIPTLESIGVYYARIPVDEQGQWEKQIEAFAKERNYKNKDKITVTKAGLGDAYESKIKSFFDE</sequence>
<protein>
    <submittedName>
        <fullName evidence="2">Uncharacterized protein</fullName>
    </submittedName>
</protein>
<dbReference type="OrthoDB" id="1867259at2759"/>
<dbReference type="InParanoid" id="A0A1Y2AHN6"/>
<dbReference type="AlphaFoldDB" id="A0A1Y2AHN6"/>
<name>A0A1Y2AHN6_9TREE</name>
<reference evidence="2 3" key="1">
    <citation type="submission" date="2016-07" db="EMBL/GenBank/DDBJ databases">
        <title>Pervasive Adenine N6-methylation of Active Genes in Fungi.</title>
        <authorList>
            <consortium name="DOE Joint Genome Institute"/>
            <person name="Mondo S.J."/>
            <person name="Dannebaum R.O."/>
            <person name="Kuo R.C."/>
            <person name="Labutti K."/>
            <person name="Haridas S."/>
            <person name="Kuo A."/>
            <person name="Salamov A."/>
            <person name="Ahrendt S.R."/>
            <person name="Lipzen A."/>
            <person name="Sullivan W."/>
            <person name="Andreopoulos W.B."/>
            <person name="Clum A."/>
            <person name="Lindquist E."/>
            <person name="Daum C."/>
            <person name="Ramamoorthy G.K."/>
            <person name="Gryganskyi A."/>
            <person name="Culley D."/>
            <person name="Magnuson J.K."/>
            <person name="James T.Y."/>
            <person name="O'Malley M.A."/>
            <person name="Stajich J.E."/>
            <person name="Spatafora J.W."/>
            <person name="Visel A."/>
            <person name="Grigoriev I.V."/>
        </authorList>
    </citation>
    <scope>NUCLEOTIDE SEQUENCE [LARGE SCALE GENOMIC DNA]</scope>
    <source>
        <strain evidence="2 3">68-887.2</strain>
    </source>
</reference>
<evidence type="ECO:0000313" key="2">
    <source>
        <dbReference type="EMBL" id="ORY22118.1"/>
    </source>
</evidence>
<accession>A0A1Y2AHN6</accession>
<dbReference type="STRING" id="71784.A0A1Y2AHN6"/>
<dbReference type="Gene3D" id="2.60.120.10">
    <property type="entry name" value="Jelly Rolls"/>
    <property type="match status" value="1"/>
</dbReference>
<dbReference type="EMBL" id="MCFC01000098">
    <property type="protein sequence ID" value="ORY22118.1"/>
    <property type="molecule type" value="Genomic_DNA"/>
</dbReference>